<dbReference type="AlphaFoldDB" id="A0A1Y2FA18"/>
<protein>
    <submittedName>
        <fullName evidence="1">Uncharacterized protein</fullName>
    </submittedName>
</protein>
<dbReference type="InParanoid" id="A0A1Y2FA18"/>
<organism evidence="1 2">
    <name type="scientific">Leucosporidium creatinivorum</name>
    <dbReference type="NCBI Taxonomy" id="106004"/>
    <lineage>
        <taxon>Eukaryota</taxon>
        <taxon>Fungi</taxon>
        <taxon>Dikarya</taxon>
        <taxon>Basidiomycota</taxon>
        <taxon>Pucciniomycotina</taxon>
        <taxon>Microbotryomycetes</taxon>
        <taxon>Leucosporidiales</taxon>
        <taxon>Leucosporidium</taxon>
    </lineage>
</organism>
<evidence type="ECO:0000313" key="2">
    <source>
        <dbReference type="Proteomes" id="UP000193467"/>
    </source>
</evidence>
<dbReference type="Proteomes" id="UP000193467">
    <property type="component" value="Unassembled WGS sequence"/>
</dbReference>
<reference evidence="1" key="1">
    <citation type="submission" date="2016-07" db="EMBL/GenBank/DDBJ databases">
        <title>Pervasive Adenine N6-methylation of Active Genes in Fungi.</title>
        <authorList>
            <consortium name="DOE Joint Genome Institute"/>
            <person name="Mondo S.J."/>
            <person name="Dannebaum R.O."/>
            <person name="Kuo R.C."/>
            <person name="Labutti K."/>
            <person name="Haridas S."/>
            <person name="Kuo A."/>
            <person name="Salamov A."/>
            <person name="Ahrendt S.R."/>
            <person name="Lipzen A."/>
            <person name="Sullivan W."/>
            <person name="Andreopoulos W.B."/>
            <person name="Clum A."/>
            <person name="Lindquist E."/>
            <person name="Daum C."/>
            <person name="Ramamoorthy G.K."/>
            <person name="Gryganskyi A."/>
            <person name="Culley D."/>
            <person name="Magnuson J.K."/>
            <person name="James T.Y."/>
            <person name="O'Malley M.A."/>
            <person name="Stajich J.E."/>
            <person name="Spatafora J.W."/>
            <person name="Visel A."/>
            <person name="Grigoriev I.V."/>
        </authorList>
    </citation>
    <scope>NUCLEOTIDE SEQUENCE [LARGE SCALE GENOMIC DNA]</scope>
    <source>
        <strain evidence="1">62-1032</strain>
    </source>
</reference>
<dbReference type="EMBL" id="MCGR01000024">
    <property type="protein sequence ID" value="ORY80751.1"/>
    <property type="molecule type" value="Genomic_DNA"/>
</dbReference>
<accession>A0A1Y2FA18</accession>
<proteinExistence type="predicted"/>
<comment type="caution">
    <text evidence="1">The sequence shown here is derived from an EMBL/GenBank/DDBJ whole genome shotgun (WGS) entry which is preliminary data.</text>
</comment>
<evidence type="ECO:0000313" key="1">
    <source>
        <dbReference type="EMBL" id="ORY80751.1"/>
    </source>
</evidence>
<gene>
    <name evidence="1" type="ORF">BCR35DRAFT_90669</name>
</gene>
<name>A0A1Y2FA18_9BASI</name>
<sequence>MLAESAFLDLDIVRNFTDGLQMTLDRAGWEASREAVMLEMASKETELKLAIFNKVASAEASLEPIAPTYTAHPPLKYPVLPHGTPPRRQHTLVDPLSEEIHLLVDSALNKPSRQLLCTSCKITDAYPNILYHFCHPITPALRPPPLWNGSYPSATKLANVESLNFDPRRAHITQALLNVAELWDDKRGLAAVSKMNGKWSCGVCWEAATDGSAEEHESTPMALDFNVLVTHLVESHWAEPVGGRRWKLPKVFYETTKAAAARKENYRLARLRMDESA</sequence>
<keyword evidence="2" id="KW-1185">Reference proteome</keyword>